<sequence>MSYNFKDNLAIDNDRYLKWFNTSNVKQNIIGLDTSNDLTINNGGGSVSLNPTGSSHTFINSGNTGVTLIDNKLGVGYNTTDNTNSTLTMASSSFLSVNTVFGSNDGYLGITGSNELSHSAGSSVISYGQNHGSLPGHLEYYTGTSGEHSFYTGADTKRAQILSDGTTNFMPNGSTIRLSIEDTISTFGNQVHITDTTKQLMVVLVRW</sequence>
<dbReference type="EMBL" id="KY565526">
    <property type="protein sequence ID" value="ARR75014.1"/>
    <property type="molecule type" value="Genomic_DNA"/>
</dbReference>
<gene>
    <name evidence="1" type="ORF">SAGO17_0096</name>
</gene>
<name>A0A1X9VNV5_9VIRU</name>
<reference evidence="1" key="1">
    <citation type="journal article" date="2017" name="ISME J.">
        <title>Genomic exploration of individual giant ocean viruses.</title>
        <authorList>
            <person name="Wilson W.H."/>
            <person name="Gilg I.C."/>
            <person name="Moniruzzaman M."/>
            <person name="Field E.K."/>
            <person name="Koren S."/>
            <person name="LeCleir G.R."/>
            <person name="Martinez Martinez J."/>
            <person name="Poulton N.J."/>
            <person name="Swan B.K."/>
            <person name="Stepanauskas R."/>
            <person name="Wilhelm S.W."/>
        </authorList>
    </citation>
    <scope>NUCLEOTIDE SEQUENCE</scope>
</reference>
<proteinExistence type="predicted"/>
<accession>A0A1X9VNV5</accession>
<organism evidence="1">
    <name type="scientific">Mimivirus AB-566-O17</name>
    <dbReference type="NCBI Taxonomy" id="1988039"/>
    <lineage>
        <taxon>Viruses</taxon>
        <taxon>Varidnaviria</taxon>
        <taxon>Bamfordvirae</taxon>
        <taxon>Nucleocytoviricota</taxon>
        <taxon>Megaviricetes</taxon>
        <taxon>Imitervirales</taxon>
        <taxon>Mimiviridae</taxon>
        <taxon>Megamimivirinae</taxon>
        <taxon>Mimivirus</taxon>
    </lineage>
</organism>
<evidence type="ECO:0000313" key="1">
    <source>
        <dbReference type="EMBL" id="ARR75014.1"/>
    </source>
</evidence>
<protein>
    <submittedName>
        <fullName evidence="1">Uncharacterized protein</fullName>
    </submittedName>
</protein>